<accession>A0A9X3UJ73</accession>
<dbReference type="GO" id="GO:0008379">
    <property type="term" value="F:thioredoxin peroxidase activity"/>
    <property type="evidence" value="ECO:0007669"/>
    <property type="project" value="InterPro"/>
</dbReference>
<dbReference type="InterPro" id="IPR036249">
    <property type="entry name" value="Thioredoxin-like_sf"/>
</dbReference>
<dbReference type="PANTHER" id="PTHR10430">
    <property type="entry name" value="PEROXIREDOXIN"/>
    <property type="match status" value="1"/>
</dbReference>
<dbReference type="GO" id="GO:0042744">
    <property type="term" value="P:hydrogen peroxide catabolic process"/>
    <property type="evidence" value="ECO:0007669"/>
    <property type="project" value="TreeGrafter"/>
</dbReference>
<keyword evidence="1 6" id="KW-0575">Peroxidase</keyword>
<dbReference type="InterPro" id="IPR013740">
    <property type="entry name" value="Redoxin"/>
</dbReference>
<dbReference type="SUPFAM" id="SSF52833">
    <property type="entry name" value="Thioredoxin-like"/>
    <property type="match status" value="1"/>
</dbReference>
<feature type="active site" description="Cysteine sulfenic acid (-SOH) intermediate" evidence="5">
    <location>
        <position position="49"/>
    </location>
</feature>
<dbReference type="InterPro" id="IPR013766">
    <property type="entry name" value="Thioredoxin_domain"/>
</dbReference>
<evidence type="ECO:0000256" key="5">
    <source>
        <dbReference type="PIRSR" id="PIRSR637944-1"/>
    </source>
</evidence>
<dbReference type="EC" id="1.11.1.27" evidence="6"/>
<dbReference type="AlphaFoldDB" id="A0A9X3UJ73"/>
<feature type="domain" description="Thioredoxin" evidence="7">
    <location>
        <begin position="3"/>
        <end position="161"/>
    </location>
</feature>
<evidence type="ECO:0000313" key="9">
    <source>
        <dbReference type="Proteomes" id="UP001151234"/>
    </source>
</evidence>
<evidence type="ECO:0000256" key="2">
    <source>
        <dbReference type="ARBA" id="ARBA00022862"/>
    </source>
</evidence>
<organism evidence="8 9">
    <name type="scientific">Hoeflea prorocentri</name>
    <dbReference type="NCBI Taxonomy" id="1922333"/>
    <lineage>
        <taxon>Bacteria</taxon>
        <taxon>Pseudomonadati</taxon>
        <taxon>Pseudomonadota</taxon>
        <taxon>Alphaproteobacteria</taxon>
        <taxon>Hyphomicrobiales</taxon>
        <taxon>Rhizobiaceae</taxon>
        <taxon>Hoeflea</taxon>
    </lineage>
</organism>
<protein>
    <recommendedName>
        <fullName evidence="6">Glutathione-dependent peroxiredoxin</fullName>
        <ecNumber evidence="6">1.11.1.27</ecNumber>
    </recommendedName>
</protein>
<evidence type="ECO:0000256" key="6">
    <source>
        <dbReference type="RuleBase" id="RU366011"/>
    </source>
</evidence>
<reference evidence="8" key="1">
    <citation type="submission" date="2022-11" db="EMBL/GenBank/DDBJ databases">
        <title>Draft genome sequence of Hoeflea poritis E7-10 and Hoeflea prorocentri PM5-8, separated from scleractinian coral Porites lutea and marine dinoflagellate.</title>
        <authorList>
            <person name="Zhang G."/>
            <person name="Wei Q."/>
            <person name="Cai L."/>
        </authorList>
    </citation>
    <scope>NUCLEOTIDE SEQUENCE</scope>
    <source>
        <strain evidence="8">PM5-8</strain>
    </source>
</reference>
<comment type="catalytic activity">
    <reaction evidence="6">
        <text>a hydroperoxide + 2 glutathione = an alcohol + glutathione disulfide + H2O</text>
        <dbReference type="Rhea" id="RHEA:62632"/>
        <dbReference type="ChEBI" id="CHEBI:15377"/>
        <dbReference type="ChEBI" id="CHEBI:30879"/>
        <dbReference type="ChEBI" id="CHEBI:35924"/>
        <dbReference type="ChEBI" id="CHEBI:57925"/>
        <dbReference type="ChEBI" id="CHEBI:58297"/>
        <dbReference type="EC" id="1.11.1.27"/>
    </reaction>
</comment>
<dbReference type="CDD" id="cd03013">
    <property type="entry name" value="PRX5_like"/>
    <property type="match status" value="1"/>
</dbReference>
<comment type="similarity">
    <text evidence="6">Belongs to the peroxiredoxin family. Prx5 subfamily.</text>
</comment>
<comment type="caution">
    <text evidence="8">The sequence shown here is derived from an EMBL/GenBank/DDBJ whole genome shotgun (WGS) entry which is preliminary data.</text>
</comment>
<evidence type="ECO:0000313" key="8">
    <source>
        <dbReference type="EMBL" id="MDA5399454.1"/>
    </source>
</evidence>
<dbReference type="GO" id="GO:0045454">
    <property type="term" value="P:cell redox homeostasis"/>
    <property type="evidence" value="ECO:0007669"/>
    <property type="project" value="TreeGrafter"/>
</dbReference>
<dbReference type="PANTHER" id="PTHR10430:SF16">
    <property type="entry name" value="PEROXIREDOXIN-5, MITOCHONDRIAL"/>
    <property type="match status" value="1"/>
</dbReference>
<dbReference type="FunFam" id="3.40.30.10:FF:000020">
    <property type="entry name" value="Peroxiredoxin"/>
    <property type="match status" value="1"/>
</dbReference>
<sequence length="161" mass="16759">MTISVGDKLPEIAIKEATSDGMNEVSTGDIFSGKKVVLFAVPGAFTGTCSTVHVPGYLQNRDALLAKGVDEIAVLSVNDGFVMDAWAKATGGEGKIRFLADWDGAFTKAVGQDIDLSAGTLGVRSKRYAMIVEDGTVSALYVEPSPGEVTTSGAEAILDNL</sequence>
<dbReference type="GO" id="GO:0034599">
    <property type="term" value="P:cellular response to oxidative stress"/>
    <property type="evidence" value="ECO:0007669"/>
    <property type="project" value="InterPro"/>
</dbReference>
<evidence type="ECO:0000259" key="7">
    <source>
        <dbReference type="PROSITE" id="PS51352"/>
    </source>
</evidence>
<dbReference type="InterPro" id="IPR037944">
    <property type="entry name" value="PRX5-like"/>
</dbReference>
<evidence type="ECO:0000256" key="1">
    <source>
        <dbReference type="ARBA" id="ARBA00022559"/>
    </source>
</evidence>
<keyword evidence="4 6" id="KW-0676">Redox-active center</keyword>
<evidence type="ECO:0000256" key="4">
    <source>
        <dbReference type="ARBA" id="ARBA00023284"/>
    </source>
</evidence>
<dbReference type="Gene3D" id="3.40.30.10">
    <property type="entry name" value="Glutaredoxin"/>
    <property type="match status" value="1"/>
</dbReference>
<keyword evidence="2 6" id="KW-0049">Antioxidant</keyword>
<dbReference type="EMBL" id="JAPJZI010000001">
    <property type="protein sequence ID" value="MDA5399454.1"/>
    <property type="molecule type" value="Genomic_DNA"/>
</dbReference>
<dbReference type="GO" id="GO:0005737">
    <property type="term" value="C:cytoplasm"/>
    <property type="evidence" value="ECO:0007669"/>
    <property type="project" value="TreeGrafter"/>
</dbReference>
<dbReference type="Pfam" id="PF08534">
    <property type="entry name" value="Redoxin"/>
    <property type="match status" value="1"/>
</dbReference>
<evidence type="ECO:0000256" key="3">
    <source>
        <dbReference type="ARBA" id="ARBA00023002"/>
    </source>
</evidence>
<gene>
    <name evidence="8" type="ORF">OQ273_12800</name>
</gene>
<keyword evidence="3 6" id="KW-0560">Oxidoreductase</keyword>
<dbReference type="Proteomes" id="UP001151234">
    <property type="component" value="Unassembled WGS sequence"/>
</dbReference>
<dbReference type="RefSeq" id="WP_267990890.1">
    <property type="nucleotide sequence ID" value="NZ_JAPJZI010000001.1"/>
</dbReference>
<proteinExistence type="inferred from homology"/>
<comment type="function">
    <text evidence="6">Thiol-specific peroxidase that catalyzes the reduction of hydrogen peroxide and organic hydroperoxides to water and alcohols, respectively. Plays a role in cell protection against oxidative stress by detoxifying peroxides.</text>
</comment>
<keyword evidence="9" id="KW-1185">Reference proteome</keyword>
<dbReference type="PROSITE" id="PS51352">
    <property type="entry name" value="THIOREDOXIN_2"/>
    <property type="match status" value="1"/>
</dbReference>
<name>A0A9X3UJ73_9HYPH</name>